<dbReference type="RefSeq" id="WP_120176511.1">
    <property type="nucleotide sequence ID" value="NZ_AP018786.1"/>
</dbReference>
<keyword evidence="2" id="KW-0732">Signal</keyword>
<evidence type="ECO:0000256" key="2">
    <source>
        <dbReference type="SAM" id="SignalP"/>
    </source>
</evidence>
<dbReference type="KEGG" id="sutt:SUTMEG_07330"/>
<organism evidence="3 4">
    <name type="scientific">Sutterella megalosphaeroides</name>
    <dbReference type="NCBI Taxonomy" id="2494234"/>
    <lineage>
        <taxon>Bacteria</taxon>
        <taxon>Pseudomonadati</taxon>
        <taxon>Pseudomonadota</taxon>
        <taxon>Betaproteobacteria</taxon>
        <taxon>Burkholderiales</taxon>
        <taxon>Sutterellaceae</taxon>
        <taxon>Sutterella</taxon>
    </lineage>
</organism>
<evidence type="ECO:0000313" key="3">
    <source>
        <dbReference type="EMBL" id="BBF22842.1"/>
    </source>
</evidence>
<sequence length="145" mass="15517">MIKPFLFTAALCASMGLAAAPAAPSDELPPYAGDVSPTQAQVPPPARTLPPKAESEGMQIAPSEADLEKARADREKGIVPKVHNNRTTIEAVRDQNNRVTEYVVTPGSTQIPYSMQNQAERPIDTTPGGNSKSTLGTPKFIEFGW</sequence>
<feature type="compositionally biased region" description="Polar residues" evidence="1">
    <location>
        <begin position="127"/>
        <end position="136"/>
    </location>
</feature>
<evidence type="ECO:0000313" key="4">
    <source>
        <dbReference type="Proteomes" id="UP000271003"/>
    </source>
</evidence>
<dbReference type="AlphaFoldDB" id="A0A2Z6I936"/>
<evidence type="ECO:0000256" key="1">
    <source>
        <dbReference type="SAM" id="MobiDB-lite"/>
    </source>
</evidence>
<feature type="compositionally biased region" description="Basic and acidic residues" evidence="1">
    <location>
        <begin position="66"/>
        <end position="78"/>
    </location>
</feature>
<evidence type="ECO:0008006" key="5">
    <source>
        <dbReference type="Google" id="ProtNLM"/>
    </source>
</evidence>
<dbReference type="Proteomes" id="UP000271003">
    <property type="component" value="Chromosome"/>
</dbReference>
<name>A0A2Z6I936_9BURK</name>
<dbReference type="EMBL" id="AP018786">
    <property type="protein sequence ID" value="BBF22842.1"/>
    <property type="molecule type" value="Genomic_DNA"/>
</dbReference>
<dbReference type="OrthoDB" id="9155619at2"/>
<feature type="region of interest" description="Disordered" evidence="1">
    <location>
        <begin position="21"/>
        <end position="84"/>
    </location>
</feature>
<proteinExistence type="predicted"/>
<gene>
    <name evidence="3" type="ORF">SUTMEG_07330</name>
</gene>
<feature type="chain" id="PRO_5016259829" description="DUF2782 domain-containing protein" evidence="2">
    <location>
        <begin position="20"/>
        <end position="145"/>
    </location>
</feature>
<feature type="signal peptide" evidence="2">
    <location>
        <begin position="1"/>
        <end position="19"/>
    </location>
</feature>
<reference evidence="3 4" key="1">
    <citation type="journal article" date="2018" name="Int. J. Syst. Evol. Microbiol.">
        <title>Mesosutterella multiformis gen. nov., sp. nov., a member of the family Sutterellaceae and Sutterella megalosphaeroides sp. nov., isolated from human faeces.</title>
        <authorList>
            <person name="Sakamoto M."/>
            <person name="Ikeyama N."/>
            <person name="Kunihiro T."/>
            <person name="Iino T."/>
            <person name="Yuki M."/>
            <person name="Ohkuma M."/>
        </authorList>
    </citation>
    <scope>NUCLEOTIDE SEQUENCE [LARGE SCALE GENOMIC DNA]</scope>
    <source>
        <strain evidence="3 4">6FBBBH3</strain>
    </source>
</reference>
<feature type="compositionally biased region" description="Polar residues" evidence="1">
    <location>
        <begin position="107"/>
        <end position="119"/>
    </location>
</feature>
<feature type="region of interest" description="Disordered" evidence="1">
    <location>
        <begin position="107"/>
        <end position="145"/>
    </location>
</feature>
<protein>
    <recommendedName>
        <fullName evidence="5">DUF2782 domain-containing protein</fullName>
    </recommendedName>
</protein>
<accession>A0A2Z6I936</accession>
<keyword evidence="4" id="KW-1185">Reference proteome</keyword>